<evidence type="ECO:0000256" key="4">
    <source>
        <dbReference type="ARBA" id="ARBA00022670"/>
    </source>
</evidence>
<evidence type="ECO:0000256" key="5">
    <source>
        <dbReference type="ARBA" id="ARBA00022723"/>
    </source>
</evidence>
<dbReference type="SMART" id="SM00631">
    <property type="entry name" value="Zn_pept"/>
    <property type="match status" value="1"/>
</dbReference>
<dbReference type="InterPro" id="IPR057247">
    <property type="entry name" value="CARBOXYPEPT_ZN_2"/>
</dbReference>
<dbReference type="CDD" id="cd11308">
    <property type="entry name" value="Peptidase_M14NE-CP-C_like"/>
    <property type="match status" value="1"/>
</dbReference>
<dbReference type="OMA" id="TWEMETW"/>
<dbReference type="HOGENOM" id="CLU_006722_3_0_1"/>
<evidence type="ECO:0000256" key="7">
    <source>
        <dbReference type="ARBA" id="ARBA00022833"/>
    </source>
</evidence>
<keyword evidence="13" id="KW-1185">Reference proteome</keyword>
<evidence type="ECO:0000313" key="12">
    <source>
        <dbReference type="Ensembl" id="ENSLACP00000014113.1"/>
    </source>
</evidence>
<dbReference type="STRING" id="7897.ENSLACP00000014113"/>
<dbReference type="PANTHER" id="PTHR11532">
    <property type="entry name" value="PROTEASE M14 CARBOXYPEPTIDASE"/>
    <property type="match status" value="1"/>
</dbReference>
<reference evidence="12" key="3">
    <citation type="submission" date="2025-09" db="UniProtKB">
        <authorList>
            <consortium name="Ensembl"/>
        </authorList>
    </citation>
    <scope>IDENTIFICATION</scope>
</reference>
<dbReference type="Ensembl" id="ENSLACT00000014212.1">
    <property type="protein sequence ID" value="ENSLACP00000014113.1"/>
    <property type="gene ID" value="ENSLACG00000012421.1"/>
</dbReference>
<evidence type="ECO:0000256" key="9">
    <source>
        <dbReference type="ARBA" id="ARBA00023180"/>
    </source>
</evidence>
<dbReference type="Pfam" id="PF00246">
    <property type="entry name" value="Peptidase_M14"/>
    <property type="match status" value="1"/>
</dbReference>
<dbReference type="GeneTree" id="ENSGT00940000158323"/>
<dbReference type="Gene3D" id="2.60.40.1120">
    <property type="entry name" value="Carboxypeptidase-like, regulatory domain"/>
    <property type="match status" value="1"/>
</dbReference>
<dbReference type="GO" id="GO:0000977">
    <property type="term" value="F:RNA polymerase II transcription regulatory region sequence-specific DNA binding"/>
    <property type="evidence" value="ECO:0007669"/>
    <property type="project" value="TreeGrafter"/>
</dbReference>
<evidence type="ECO:0000313" key="13">
    <source>
        <dbReference type="Proteomes" id="UP000008672"/>
    </source>
</evidence>
<dbReference type="Bgee" id="ENSLACG00000012421">
    <property type="expression patterns" value="Expressed in pectoral fin and 6 other cell types or tissues"/>
</dbReference>
<proteinExistence type="inferred from homology"/>
<evidence type="ECO:0000256" key="10">
    <source>
        <dbReference type="PROSITE-ProRule" id="PRU01379"/>
    </source>
</evidence>
<dbReference type="FunFam" id="2.60.40.1120:FF:000007">
    <property type="entry name" value="Carboxypeptidase X, M14 family member 2"/>
    <property type="match status" value="1"/>
</dbReference>
<evidence type="ECO:0000256" key="8">
    <source>
        <dbReference type="ARBA" id="ARBA00023049"/>
    </source>
</evidence>
<dbReference type="GO" id="GO:0016485">
    <property type="term" value="P:protein processing"/>
    <property type="evidence" value="ECO:0007669"/>
    <property type="project" value="TreeGrafter"/>
</dbReference>
<dbReference type="InterPro" id="IPR050753">
    <property type="entry name" value="Peptidase_M14_domain"/>
</dbReference>
<dbReference type="SUPFAM" id="SSF49464">
    <property type="entry name" value="Carboxypeptidase regulatory domain-like"/>
    <property type="match status" value="1"/>
</dbReference>
<dbReference type="GO" id="GO:0008270">
    <property type="term" value="F:zinc ion binding"/>
    <property type="evidence" value="ECO:0007669"/>
    <property type="project" value="InterPro"/>
</dbReference>
<evidence type="ECO:0000256" key="2">
    <source>
        <dbReference type="ARBA" id="ARBA00005988"/>
    </source>
</evidence>
<feature type="domain" description="Peptidase M14" evidence="11">
    <location>
        <begin position="1"/>
        <end position="220"/>
    </location>
</feature>
<dbReference type="Pfam" id="PF13620">
    <property type="entry name" value="CarboxypepD_reg"/>
    <property type="match status" value="1"/>
</dbReference>
<keyword evidence="7" id="KW-0862">Zinc</keyword>
<reference evidence="12" key="2">
    <citation type="submission" date="2025-08" db="UniProtKB">
        <authorList>
            <consortium name="Ensembl"/>
        </authorList>
    </citation>
    <scope>IDENTIFICATION</scope>
</reference>
<dbReference type="Gene3D" id="3.40.630.10">
    <property type="entry name" value="Zn peptidases"/>
    <property type="match status" value="1"/>
</dbReference>
<dbReference type="Proteomes" id="UP000008672">
    <property type="component" value="Unassembled WGS sequence"/>
</dbReference>
<protein>
    <recommendedName>
        <fullName evidence="11">Peptidase M14 domain-containing protein</fullName>
    </recommendedName>
</protein>
<keyword evidence="5" id="KW-0479">Metal-binding</keyword>
<dbReference type="AlphaFoldDB" id="H3AWU2"/>
<dbReference type="eggNOG" id="KOG2649">
    <property type="taxonomic scope" value="Eukaryota"/>
</dbReference>
<keyword evidence="4" id="KW-0645">Protease</keyword>
<dbReference type="PANTHER" id="PTHR11532:SF48">
    <property type="entry name" value="ADIPOCYTE ENHANCER-BINDING PROTEIN 1"/>
    <property type="match status" value="1"/>
</dbReference>
<reference evidence="13" key="1">
    <citation type="submission" date="2011-08" db="EMBL/GenBank/DDBJ databases">
        <title>The draft genome of Latimeria chalumnae.</title>
        <authorList>
            <person name="Di Palma F."/>
            <person name="Alfoldi J."/>
            <person name="Johnson J."/>
            <person name="Berlin A."/>
            <person name="Gnerre S."/>
            <person name="Jaffe D."/>
            <person name="MacCallum I."/>
            <person name="Young S."/>
            <person name="Walker B.J."/>
            <person name="Lander E."/>
            <person name="Lindblad-Toh K."/>
        </authorList>
    </citation>
    <scope>NUCLEOTIDE SEQUENCE [LARGE SCALE GENOMIC DNA]</scope>
    <source>
        <strain evidence="13">Wild caught</strain>
    </source>
</reference>
<dbReference type="PROSITE" id="PS52035">
    <property type="entry name" value="PEPTIDASE_M14"/>
    <property type="match status" value="1"/>
</dbReference>
<dbReference type="GO" id="GO:0001227">
    <property type="term" value="F:DNA-binding transcription repressor activity, RNA polymerase II-specific"/>
    <property type="evidence" value="ECO:0007669"/>
    <property type="project" value="TreeGrafter"/>
</dbReference>
<dbReference type="InParanoid" id="H3AWU2"/>
<keyword evidence="6" id="KW-0378">Hydrolase</keyword>
<name>H3AWU2_LATCH</name>
<evidence type="ECO:0000256" key="6">
    <source>
        <dbReference type="ARBA" id="ARBA00022801"/>
    </source>
</evidence>
<dbReference type="EMBL" id="AFYH01078383">
    <property type="status" value="NOT_ANNOTATED_CDS"/>
    <property type="molecule type" value="Genomic_DNA"/>
</dbReference>
<dbReference type="InterPro" id="IPR008969">
    <property type="entry name" value="CarboxyPept-like_regulatory"/>
</dbReference>
<accession>H3AWU2</accession>
<evidence type="ECO:0000259" key="11">
    <source>
        <dbReference type="PROSITE" id="PS52035"/>
    </source>
</evidence>
<keyword evidence="9" id="KW-0325">Glycoprotein</keyword>
<dbReference type="InterPro" id="IPR000834">
    <property type="entry name" value="Peptidase_M14"/>
</dbReference>
<dbReference type="GO" id="GO:0006518">
    <property type="term" value="P:peptide metabolic process"/>
    <property type="evidence" value="ECO:0007669"/>
    <property type="project" value="TreeGrafter"/>
</dbReference>
<comment type="similarity">
    <text evidence="2 10">Belongs to the peptidase M14 family.</text>
</comment>
<dbReference type="SUPFAM" id="SSF53187">
    <property type="entry name" value="Zn-dependent exopeptidases"/>
    <property type="match status" value="1"/>
</dbReference>
<sequence>GSELGNWALGHWNEEGYDLFENFPELNTILWGAEERGWVPQKVPNHFIPIPENYLSENASVAVETRAIISWMEKIPFVLGANIHGGEQLVTYPYDMAKPQNSKVHQHEEAEYGEEATDYKETPDDAVFRWLAIAYASTHLTMTETYRGACHTDDSTNGMGIINGGKWKSTIGTMNDFSYLHTNCFEISIYVGCDKFPHESELAQEWENNREALLVFMEQIHRGIKGTVKDKDGKPIANATIAVEGVNHDVRTASDGDYWRLLNPGEYQVTAKAEGYSATKRRCIVGYEIGATKCDFVLAKSNWERIQQIMALNGNRPIRLVMPGSRLSPRDRLRLRIRMRMRARMRFRHRLRNQRLFNTTTAAPTTTTTTWATPTTTSVLLPETTQTVTDESMVTWEMETWQMETSTRSPFTTVETYTINFDDDSY</sequence>
<evidence type="ECO:0000256" key="1">
    <source>
        <dbReference type="ARBA" id="ARBA00001947"/>
    </source>
</evidence>
<organism evidence="12 13">
    <name type="scientific">Latimeria chalumnae</name>
    <name type="common">Coelacanth</name>
    <dbReference type="NCBI Taxonomy" id="7897"/>
    <lineage>
        <taxon>Eukaryota</taxon>
        <taxon>Metazoa</taxon>
        <taxon>Chordata</taxon>
        <taxon>Craniata</taxon>
        <taxon>Vertebrata</taxon>
        <taxon>Euteleostomi</taxon>
        <taxon>Coelacanthiformes</taxon>
        <taxon>Coelacanthidae</taxon>
        <taxon>Latimeria</taxon>
    </lineage>
</organism>
<dbReference type="PROSITE" id="PS00133">
    <property type="entry name" value="CARBOXYPEPT_ZN_2"/>
    <property type="match status" value="1"/>
</dbReference>
<comment type="caution">
    <text evidence="10">Lacks conserved residue(s) required for the propagation of feature annotation.</text>
</comment>
<keyword evidence="3" id="KW-0121">Carboxypeptidase</keyword>
<comment type="cofactor">
    <cofactor evidence="1">
        <name>Zn(2+)</name>
        <dbReference type="ChEBI" id="CHEBI:29105"/>
    </cofactor>
</comment>
<dbReference type="GO" id="GO:0005615">
    <property type="term" value="C:extracellular space"/>
    <property type="evidence" value="ECO:0007669"/>
    <property type="project" value="TreeGrafter"/>
</dbReference>
<evidence type="ECO:0000256" key="3">
    <source>
        <dbReference type="ARBA" id="ARBA00022645"/>
    </source>
</evidence>
<dbReference type="EMBL" id="AFYH01078384">
    <property type="status" value="NOT_ANNOTATED_CDS"/>
    <property type="molecule type" value="Genomic_DNA"/>
</dbReference>
<dbReference type="GO" id="GO:0004181">
    <property type="term" value="F:metallocarboxypeptidase activity"/>
    <property type="evidence" value="ECO:0007669"/>
    <property type="project" value="InterPro"/>
</dbReference>
<keyword evidence="8" id="KW-0482">Metalloprotease</keyword>